<evidence type="ECO:0000256" key="1">
    <source>
        <dbReference type="SAM" id="MobiDB-lite"/>
    </source>
</evidence>
<evidence type="ECO:0000313" key="3">
    <source>
        <dbReference type="Proteomes" id="UP000325577"/>
    </source>
</evidence>
<dbReference type="Proteomes" id="UP000325577">
    <property type="component" value="Linkage Group LG6"/>
</dbReference>
<evidence type="ECO:0000313" key="2">
    <source>
        <dbReference type="EMBL" id="KAA8519629.1"/>
    </source>
</evidence>
<dbReference type="EMBL" id="CM018049">
    <property type="protein sequence ID" value="KAA8519629.1"/>
    <property type="molecule type" value="Genomic_DNA"/>
</dbReference>
<gene>
    <name evidence="2" type="ORF">F0562_013926</name>
</gene>
<keyword evidence="3" id="KW-1185">Reference proteome</keyword>
<dbReference type="AlphaFoldDB" id="A0A5J4ZNT7"/>
<feature type="region of interest" description="Disordered" evidence="1">
    <location>
        <begin position="63"/>
        <end position="82"/>
    </location>
</feature>
<reference evidence="2 3" key="1">
    <citation type="submission" date="2019-09" db="EMBL/GenBank/DDBJ databases">
        <title>A chromosome-level genome assembly of the Chinese tupelo Nyssa sinensis.</title>
        <authorList>
            <person name="Yang X."/>
            <person name="Kang M."/>
            <person name="Yang Y."/>
            <person name="Xiong H."/>
            <person name="Wang M."/>
            <person name="Zhang Z."/>
            <person name="Wang Z."/>
            <person name="Wu H."/>
            <person name="Ma T."/>
            <person name="Liu J."/>
            <person name="Xi Z."/>
        </authorList>
    </citation>
    <scope>NUCLEOTIDE SEQUENCE [LARGE SCALE GENOMIC DNA]</scope>
    <source>
        <strain evidence="2">J267</strain>
        <tissue evidence="2">Leaf</tissue>
    </source>
</reference>
<proteinExistence type="predicted"/>
<protein>
    <submittedName>
        <fullName evidence="2">Uncharacterized protein</fullName>
    </submittedName>
</protein>
<organism evidence="2 3">
    <name type="scientific">Nyssa sinensis</name>
    <dbReference type="NCBI Taxonomy" id="561372"/>
    <lineage>
        <taxon>Eukaryota</taxon>
        <taxon>Viridiplantae</taxon>
        <taxon>Streptophyta</taxon>
        <taxon>Embryophyta</taxon>
        <taxon>Tracheophyta</taxon>
        <taxon>Spermatophyta</taxon>
        <taxon>Magnoliopsida</taxon>
        <taxon>eudicotyledons</taxon>
        <taxon>Gunneridae</taxon>
        <taxon>Pentapetalae</taxon>
        <taxon>asterids</taxon>
        <taxon>Cornales</taxon>
        <taxon>Nyssaceae</taxon>
        <taxon>Nyssa</taxon>
    </lineage>
</organism>
<accession>A0A5J4ZNT7</accession>
<sequence length="82" mass="9308">MTKNRWREPFKFFASHIAPEKDQVLQGTKIGKTMACCRVKVLYCIVFEPDDSPPIMKEDALVRKPVGSRGVSQGRNNDDMHG</sequence>
<name>A0A5J4ZNT7_9ASTE</name>